<dbReference type="SUPFAM" id="SSF52540">
    <property type="entry name" value="P-loop containing nucleoside triphosphate hydrolases"/>
    <property type="match status" value="2"/>
</dbReference>
<evidence type="ECO:0000256" key="4">
    <source>
        <dbReference type="ARBA" id="ARBA00022840"/>
    </source>
</evidence>
<dbReference type="Proteomes" id="UP000182811">
    <property type="component" value="Unassembled WGS sequence"/>
</dbReference>
<dbReference type="InterPro" id="IPR049952">
    <property type="entry name" value="PhospholipD-like_anti-phage"/>
</dbReference>
<protein>
    <submittedName>
        <fullName evidence="7">RNA polymerase-associated protein RapA</fullName>
        <ecNumber evidence="7">3.6.4.-</ecNumber>
    </submittedName>
</protein>
<feature type="domain" description="Helicase C-terminal" evidence="6">
    <location>
        <begin position="669"/>
        <end position="840"/>
    </location>
</feature>
<dbReference type="PANTHER" id="PTHR45766:SF6">
    <property type="entry name" value="SWI_SNF-RELATED MATRIX-ASSOCIATED ACTIN-DEPENDENT REGULATOR OF CHROMATIN SUBFAMILY A-LIKE PROTEIN 1"/>
    <property type="match status" value="1"/>
</dbReference>
<keyword evidence="3" id="KW-0347">Helicase</keyword>
<evidence type="ECO:0000256" key="1">
    <source>
        <dbReference type="ARBA" id="ARBA00022741"/>
    </source>
</evidence>
<keyword evidence="2 7" id="KW-0378">Hydrolase</keyword>
<dbReference type="EC" id="3.6.4.-" evidence="7"/>
<dbReference type="InterPro" id="IPR001650">
    <property type="entry name" value="Helicase_C-like"/>
</dbReference>
<dbReference type="Pfam" id="PF13091">
    <property type="entry name" value="PLDc_2"/>
    <property type="match status" value="1"/>
</dbReference>
<dbReference type="GO" id="GO:0005524">
    <property type="term" value="F:ATP binding"/>
    <property type="evidence" value="ECO:0007669"/>
    <property type="project" value="UniProtKB-KW"/>
</dbReference>
<dbReference type="SMART" id="SM00490">
    <property type="entry name" value="HELICc"/>
    <property type="match status" value="1"/>
</dbReference>
<dbReference type="PROSITE" id="PS51192">
    <property type="entry name" value="HELICASE_ATP_BIND_1"/>
    <property type="match status" value="1"/>
</dbReference>
<dbReference type="NCBIfam" id="NF042964">
    <property type="entry name" value="phospholipD_antiphage"/>
    <property type="match status" value="1"/>
</dbReference>
<dbReference type="InterPro" id="IPR000330">
    <property type="entry name" value="SNF2_N"/>
</dbReference>
<dbReference type="EMBL" id="MDDC01000024">
    <property type="protein sequence ID" value="OIQ55878.1"/>
    <property type="molecule type" value="Genomic_DNA"/>
</dbReference>
<dbReference type="PANTHER" id="PTHR45766">
    <property type="entry name" value="DNA ANNEALING HELICASE AND ENDONUCLEASE ZRANB3 FAMILY MEMBER"/>
    <property type="match status" value="1"/>
</dbReference>
<dbReference type="Gene3D" id="3.40.50.10810">
    <property type="entry name" value="Tandem AAA-ATPase domain"/>
    <property type="match status" value="1"/>
</dbReference>
<organism evidence="7 8">
    <name type="scientific">Neomoorella thermoacetica</name>
    <name type="common">Clostridium thermoaceticum</name>
    <dbReference type="NCBI Taxonomy" id="1525"/>
    <lineage>
        <taxon>Bacteria</taxon>
        <taxon>Bacillati</taxon>
        <taxon>Bacillota</taxon>
        <taxon>Clostridia</taxon>
        <taxon>Neomoorellales</taxon>
        <taxon>Neomoorellaceae</taxon>
        <taxon>Neomoorella</taxon>
    </lineage>
</organism>
<feature type="domain" description="Helicase ATP-binding" evidence="5">
    <location>
        <begin position="240"/>
        <end position="424"/>
    </location>
</feature>
<dbReference type="Gene3D" id="3.30.870.10">
    <property type="entry name" value="Endonuclease Chain A"/>
    <property type="match status" value="1"/>
</dbReference>
<dbReference type="CDD" id="cd18011">
    <property type="entry name" value="DEXDc_RapA"/>
    <property type="match status" value="1"/>
</dbReference>
<reference evidence="7 8" key="1">
    <citation type="submission" date="2016-08" db="EMBL/GenBank/DDBJ databases">
        <title>Genome-based comparison of Moorella thermoacetic strains.</title>
        <authorList>
            <person name="Poehlein A."/>
            <person name="Bengelsdorf F.R."/>
            <person name="Esser C."/>
            <person name="Duerre P."/>
            <person name="Daniel R."/>
        </authorList>
    </citation>
    <scope>NUCLEOTIDE SEQUENCE [LARGE SCALE GENOMIC DNA]</scope>
    <source>
        <strain evidence="7 8">DSM 21394</strain>
    </source>
</reference>
<name>A0A1J5NBC2_NEOTH</name>
<evidence type="ECO:0000256" key="2">
    <source>
        <dbReference type="ARBA" id="ARBA00022801"/>
    </source>
</evidence>
<dbReference type="SUPFAM" id="SSF56024">
    <property type="entry name" value="Phospholipase D/nuclease"/>
    <property type="match status" value="1"/>
</dbReference>
<dbReference type="InterPro" id="IPR057342">
    <property type="entry name" value="DEXDc_RapA"/>
</dbReference>
<dbReference type="Gene3D" id="3.40.50.300">
    <property type="entry name" value="P-loop containing nucleotide triphosphate hydrolases"/>
    <property type="match status" value="1"/>
</dbReference>
<dbReference type="PROSITE" id="PS00690">
    <property type="entry name" value="DEAH_ATP_HELICASE"/>
    <property type="match status" value="1"/>
</dbReference>
<evidence type="ECO:0000256" key="3">
    <source>
        <dbReference type="ARBA" id="ARBA00022806"/>
    </source>
</evidence>
<evidence type="ECO:0000313" key="7">
    <source>
        <dbReference type="EMBL" id="OIQ55878.1"/>
    </source>
</evidence>
<dbReference type="Pfam" id="PF00176">
    <property type="entry name" value="SNF2-rel_dom"/>
    <property type="match status" value="1"/>
</dbReference>
<dbReference type="InterPro" id="IPR014001">
    <property type="entry name" value="Helicase_ATP-bd"/>
</dbReference>
<proteinExistence type="predicted"/>
<dbReference type="GO" id="GO:0016787">
    <property type="term" value="F:hydrolase activity"/>
    <property type="evidence" value="ECO:0007669"/>
    <property type="project" value="UniProtKB-KW"/>
</dbReference>
<comment type="caution">
    <text evidence="7">The sequence shown here is derived from an EMBL/GenBank/DDBJ whole genome shotgun (WGS) entry which is preliminary data.</text>
</comment>
<dbReference type="OrthoDB" id="9814088at2"/>
<dbReference type="PROSITE" id="PS51194">
    <property type="entry name" value="HELICASE_CTER"/>
    <property type="match status" value="1"/>
</dbReference>
<gene>
    <name evidence="7" type="primary">rapA_2</name>
    <name evidence="7" type="ORF">MOTE_23780</name>
</gene>
<evidence type="ECO:0000313" key="8">
    <source>
        <dbReference type="Proteomes" id="UP000182811"/>
    </source>
</evidence>
<dbReference type="GO" id="GO:0004386">
    <property type="term" value="F:helicase activity"/>
    <property type="evidence" value="ECO:0007669"/>
    <property type="project" value="UniProtKB-KW"/>
</dbReference>
<dbReference type="InterPro" id="IPR025202">
    <property type="entry name" value="PLD-like_dom"/>
</dbReference>
<dbReference type="InterPro" id="IPR027417">
    <property type="entry name" value="P-loop_NTPase"/>
</dbReference>
<dbReference type="SMART" id="SM00487">
    <property type="entry name" value="DEXDc"/>
    <property type="match status" value="1"/>
</dbReference>
<dbReference type="InterPro" id="IPR038718">
    <property type="entry name" value="SNF2-like_sf"/>
</dbReference>
<dbReference type="AlphaFoldDB" id="A0A1J5NBC2"/>
<dbReference type="Pfam" id="PF00271">
    <property type="entry name" value="Helicase_C"/>
    <property type="match status" value="1"/>
</dbReference>
<evidence type="ECO:0000259" key="5">
    <source>
        <dbReference type="PROSITE" id="PS51192"/>
    </source>
</evidence>
<keyword evidence="1" id="KW-0547">Nucleotide-binding</keyword>
<dbReference type="CDD" id="cd09179">
    <property type="entry name" value="PLDc_N_DEXD_a"/>
    <property type="match status" value="1"/>
</dbReference>
<accession>A0A1J5NBC2</accession>
<evidence type="ECO:0000259" key="6">
    <source>
        <dbReference type="PROSITE" id="PS51194"/>
    </source>
</evidence>
<sequence length="900" mass="103520">MSGINRFSSRRQRLDHSFLAEKLRRAKSYKRIAGYFRSSIFELIGEEIAHIPNVRIVCNSELDVSDIAVSKAAREMALKERWNQVPVEVESLLHRDRYRKLYELLSRGNLKVRVVPKDKVFIHGKAGVIETDEGKTCFLGSVNESKSAFSQNYEILWEDPSPEGVAWVEEEFEALWQEAYPLPDAIIEEIKRVAERVEVRFEEVDAKELPAATFVESPIYRHGEQLQPWQRAFVAMFLEHRETYGQARLLLADEVGLGKTLSLAASAMLSALLDDGPVLILCPSTLTLQWQVELKDRLGVPSAVWLSSRKMWIDPDGHLIKTRGPEDIIRCPYQIAIVSTGLIFHDSTERSALLERRYGTVVLDEAHRARRRGGLGEKKDQPNNLLDFMLRIGPRTKNLLLGTATPIQTEVYELWDLMRILNSGVEFVLGRENVSYWADWERALPFVKGEKAPADEKEAWELLRNPLPPGKEDPHFAALRLQLGIEDRSFFCNRPFTDLDYFAQENIRQTLDTEFFKANNPIVRHTVLRRRETLEEQGLLEKIGVQIHPDPQMGPSAYPGQSFIGLGLMTNLPFDLAYQAAEKFTEVLRQRTKAACFMKSLLLQRICSSFASGKATAEKMLKREILEEEDDADRLQEVLSNLTPQEASYLETIITELSRPEARDPKLSAVKYFLTEHRVEGKTWLEHGCIIFSQYYDTVFWIAAELAKALAGEVVAIYAGLGKSGLFRYNEFSSVQREEIKAAVKKREIRLVVATDAACEGLNLQTLGTLINVDLPWNPSRLEQRLGRIKRIGQLRKTVDMLNLVYHGTQDEKIYQTLSRRFKDKFDIFGGLPDTIEDDWIEDVMRLEEMMDKYIHLRQQTKNVFEMRYQSTIEPDQHRWELCSRVLARKDIVERLSKPW</sequence>
<dbReference type="InterPro" id="IPR002464">
    <property type="entry name" value="DNA/RNA_helicase_DEAH_CS"/>
</dbReference>
<dbReference type="InterPro" id="IPR049730">
    <property type="entry name" value="SNF2/RAD54-like_C"/>
</dbReference>
<keyword evidence="4" id="KW-0067">ATP-binding</keyword>
<dbReference type="CDD" id="cd18793">
    <property type="entry name" value="SF2_C_SNF"/>
    <property type="match status" value="1"/>
</dbReference>